<dbReference type="Pfam" id="PF12697">
    <property type="entry name" value="Abhydrolase_6"/>
    <property type="match status" value="1"/>
</dbReference>
<dbReference type="AlphaFoldDB" id="S3D8B6"/>
<keyword evidence="4" id="KW-1185">Reference proteome</keyword>
<dbReference type="GO" id="GO:0016020">
    <property type="term" value="C:membrane"/>
    <property type="evidence" value="ECO:0007669"/>
    <property type="project" value="TreeGrafter"/>
</dbReference>
<dbReference type="Gene3D" id="3.40.50.1820">
    <property type="entry name" value="alpha/beta hydrolase"/>
    <property type="match status" value="1"/>
</dbReference>
<protein>
    <submittedName>
        <fullName evidence="3">Alpha/beta-Hydrolase</fullName>
    </submittedName>
</protein>
<name>S3D8B6_GLAL2</name>
<dbReference type="GO" id="GO:0016787">
    <property type="term" value="F:hydrolase activity"/>
    <property type="evidence" value="ECO:0007669"/>
    <property type="project" value="UniProtKB-KW"/>
</dbReference>
<evidence type="ECO:0000259" key="2">
    <source>
        <dbReference type="Pfam" id="PF12697"/>
    </source>
</evidence>
<reference evidence="3 4" key="1">
    <citation type="journal article" date="2013" name="BMC Genomics">
        <title>Genomics-driven discovery of the pneumocandin biosynthetic gene cluster in the fungus Glarea lozoyensis.</title>
        <authorList>
            <person name="Chen L."/>
            <person name="Yue Q."/>
            <person name="Zhang X."/>
            <person name="Xiang M."/>
            <person name="Wang C."/>
            <person name="Li S."/>
            <person name="Che Y."/>
            <person name="Ortiz-Lopez F.J."/>
            <person name="Bills G.F."/>
            <person name="Liu X."/>
            <person name="An Z."/>
        </authorList>
    </citation>
    <scope>NUCLEOTIDE SEQUENCE [LARGE SCALE GENOMIC DNA]</scope>
    <source>
        <strain evidence="4">ATCC 20868 / MF5171</strain>
    </source>
</reference>
<evidence type="ECO:0000313" key="4">
    <source>
        <dbReference type="Proteomes" id="UP000016922"/>
    </source>
</evidence>
<gene>
    <name evidence="3" type="ORF">GLAREA_10426</name>
</gene>
<dbReference type="OMA" id="FKVEFEQ"/>
<dbReference type="RefSeq" id="XP_008078667.1">
    <property type="nucleotide sequence ID" value="XM_008080476.1"/>
</dbReference>
<accession>S3D8B6</accession>
<dbReference type="HOGENOM" id="CLU_044619_0_0_1"/>
<evidence type="ECO:0000256" key="1">
    <source>
        <dbReference type="SAM" id="MobiDB-lite"/>
    </source>
</evidence>
<proteinExistence type="predicted"/>
<dbReference type="EMBL" id="KE145356">
    <property type="protein sequence ID" value="EPE34732.1"/>
    <property type="molecule type" value="Genomic_DNA"/>
</dbReference>
<keyword evidence="3" id="KW-0378">Hydrolase</keyword>
<dbReference type="SUPFAM" id="SSF53474">
    <property type="entry name" value="alpha/beta-Hydrolases"/>
    <property type="match status" value="1"/>
</dbReference>
<dbReference type="GeneID" id="19469473"/>
<feature type="region of interest" description="Disordered" evidence="1">
    <location>
        <begin position="200"/>
        <end position="223"/>
    </location>
</feature>
<dbReference type="eggNOG" id="ENOG502RYF5">
    <property type="taxonomic scope" value="Eukaryota"/>
</dbReference>
<dbReference type="KEGG" id="glz:GLAREA_10426"/>
<dbReference type="Proteomes" id="UP000016922">
    <property type="component" value="Unassembled WGS sequence"/>
</dbReference>
<dbReference type="InterPro" id="IPR029058">
    <property type="entry name" value="AB_hydrolase_fold"/>
</dbReference>
<dbReference type="OrthoDB" id="3466836at2759"/>
<dbReference type="PANTHER" id="PTHR43798:SF33">
    <property type="entry name" value="HYDROLASE, PUTATIVE (AFU_ORTHOLOGUE AFUA_2G14860)-RELATED"/>
    <property type="match status" value="1"/>
</dbReference>
<feature type="domain" description="AB hydrolase-1" evidence="2">
    <location>
        <begin position="29"/>
        <end position="300"/>
    </location>
</feature>
<organism evidence="3 4">
    <name type="scientific">Glarea lozoyensis (strain ATCC 20868 / MF5171)</name>
    <dbReference type="NCBI Taxonomy" id="1116229"/>
    <lineage>
        <taxon>Eukaryota</taxon>
        <taxon>Fungi</taxon>
        <taxon>Dikarya</taxon>
        <taxon>Ascomycota</taxon>
        <taxon>Pezizomycotina</taxon>
        <taxon>Leotiomycetes</taxon>
        <taxon>Helotiales</taxon>
        <taxon>Helotiaceae</taxon>
        <taxon>Glarea</taxon>
    </lineage>
</organism>
<sequence>MPTVSLPSKPGASVAYELFEGDSESDLLIVFLNGLVLPQLAWKPCITLFKEQSSILPKPWMLTYDRYGQGASSRDPRENLPEREPGYAHTLDHVTDDLHELIETLSPGRCSRIVFVNNSIGAHIARRYADRFPKIVEGILFLDSNPGNADYADIWPNPKDPSFDLEKMIPAGTALEVYEAAYIKMTTVFAADAKNKEGFDRRQIKSMLPDPSKPKLKGSKSTNKGPWITVVGHELEAFSNEEWLMMKVPLGMAARYTQPEWQKYNEGLCQLTEPERAKGPLIAPKCGHFIQKDNPPFVAEQLVELIKNVESTR</sequence>
<dbReference type="InterPro" id="IPR050266">
    <property type="entry name" value="AB_hydrolase_sf"/>
</dbReference>
<dbReference type="PANTHER" id="PTHR43798">
    <property type="entry name" value="MONOACYLGLYCEROL LIPASE"/>
    <property type="match status" value="1"/>
</dbReference>
<dbReference type="InterPro" id="IPR000073">
    <property type="entry name" value="AB_hydrolase_1"/>
</dbReference>
<evidence type="ECO:0000313" key="3">
    <source>
        <dbReference type="EMBL" id="EPE34732.1"/>
    </source>
</evidence>